<gene>
    <name evidence="1" type="ORF">VP01_1645g9</name>
</gene>
<dbReference type="EMBL" id="LAVV01006443">
    <property type="protein sequence ID" value="KNZ59911.1"/>
    <property type="molecule type" value="Genomic_DNA"/>
</dbReference>
<organism evidence="1 2">
    <name type="scientific">Puccinia sorghi</name>
    <dbReference type="NCBI Taxonomy" id="27349"/>
    <lineage>
        <taxon>Eukaryota</taxon>
        <taxon>Fungi</taxon>
        <taxon>Dikarya</taxon>
        <taxon>Basidiomycota</taxon>
        <taxon>Pucciniomycotina</taxon>
        <taxon>Pucciniomycetes</taxon>
        <taxon>Pucciniales</taxon>
        <taxon>Pucciniaceae</taxon>
        <taxon>Puccinia</taxon>
    </lineage>
</organism>
<name>A0A0L6VGM0_9BASI</name>
<reference evidence="1 2" key="1">
    <citation type="submission" date="2015-08" db="EMBL/GenBank/DDBJ databases">
        <title>Next Generation Sequencing and Analysis of the Genome of Puccinia sorghi L Schw, the Causal Agent of Maize Common Rust.</title>
        <authorList>
            <person name="Rochi L."/>
            <person name="Burguener G."/>
            <person name="Darino M."/>
            <person name="Turjanski A."/>
            <person name="Kreff E."/>
            <person name="Dieguez M.J."/>
            <person name="Sacco F."/>
        </authorList>
    </citation>
    <scope>NUCLEOTIDE SEQUENCE [LARGE SCALE GENOMIC DNA]</scope>
    <source>
        <strain evidence="1 2">RO10H11247</strain>
    </source>
</reference>
<dbReference type="VEuPathDB" id="FungiDB:VP01_1645g9"/>
<comment type="caution">
    <text evidence="1">The sequence shown here is derived from an EMBL/GenBank/DDBJ whole genome shotgun (WGS) entry which is preliminary data.</text>
</comment>
<dbReference type="Proteomes" id="UP000037035">
    <property type="component" value="Unassembled WGS sequence"/>
</dbReference>
<evidence type="ECO:0000313" key="1">
    <source>
        <dbReference type="EMBL" id="KNZ59911.1"/>
    </source>
</evidence>
<protein>
    <submittedName>
        <fullName evidence="1">Uncharacterized protein</fullName>
    </submittedName>
</protein>
<proteinExistence type="predicted"/>
<evidence type="ECO:0000313" key="2">
    <source>
        <dbReference type="Proteomes" id="UP000037035"/>
    </source>
</evidence>
<sequence length="110" mass="12762">DQDLVQNILSHWSNLINISTPSEFHSAYSGFTAIYPRYFIAYTYLPNSQSSLPTVVKMITLFFQEQHRQIKSEFHQKTLLLCKTFTQFSHCVMGRSPAFLSEQPIIDVEI</sequence>
<keyword evidence="2" id="KW-1185">Reference proteome</keyword>
<accession>A0A0L6VGM0</accession>
<feature type="non-terminal residue" evidence="1">
    <location>
        <position position="1"/>
    </location>
</feature>
<dbReference type="AlphaFoldDB" id="A0A0L6VGM0"/>